<evidence type="ECO:0000313" key="3">
    <source>
        <dbReference type="Proteomes" id="UP000236728"/>
    </source>
</evidence>
<keyword evidence="1" id="KW-1133">Transmembrane helix</keyword>
<evidence type="ECO:0000256" key="1">
    <source>
        <dbReference type="SAM" id="Phobius"/>
    </source>
</evidence>
<feature type="transmembrane region" description="Helical" evidence="1">
    <location>
        <begin position="125"/>
        <end position="143"/>
    </location>
</feature>
<feature type="transmembrane region" description="Helical" evidence="1">
    <location>
        <begin position="356"/>
        <end position="376"/>
    </location>
</feature>
<accession>A0A1H5WQL2</accession>
<proteinExistence type="predicted"/>
<evidence type="ECO:0008006" key="4">
    <source>
        <dbReference type="Google" id="ProtNLM"/>
    </source>
</evidence>
<feature type="transmembrane region" description="Helical" evidence="1">
    <location>
        <begin position="321"/>
        <end position="344"/>
    </location>
</feature>
<dbReference type="EMBL" id="FNVA01000002">
    <property type="protein sequence ID" value="SEG01829.1"/>
    <property type="molecule type" value="Genomic_DNA"/>
</dbReference>
<feature type="transmembrane region" description="Helical" evidence="1">
    <location>
        <begin position="565"/>
        <end position="586"/>
    </location>
</feature>
<dbReference type="OrthoDB" id="106188at2"/>
<feature type="transmembrane region" description="Helical" evidence="1">
    <location>
        <begin position="228"/>
        <end position="247"/>
    </location>
</feature>
<feature type="transmembrane region" description="Helical" evidence="1">
    <location>
        <begin position="101"/>
        <end position="119"/>
    </location>
</feature>
<dbReference type="RefSeq" id="WP_103932597.1">
    <property type="nucleotide sequence ID" value="NZ_FNVA01000002.1"/>
</dbReference>
<feature type="transmembrane region" description="Helical" evidence="1">
    <location>
        <begin position="284"/>
        <end position="309"/>
    </location>
</feature>
<dbReference type="Proteomes" id="UP000236728">
    <property type="component" value="Unassembled WGS sequence"/>
</dbReference>
<organism evidence="2 3">
    <name type="scientific">Bryocella elongata</name>
    <dbReference type="NCBI Taxonomy" id="863522"/>
    <lineage>
        <taxon>Bacteria</taxon>
        <taxon>Pseudomonadati</taxon>
        <taxon>Acidobacteriota</taxon>
        <taxon>Terriglobia</taxon>
        <taxon>Terriglobales</taxon>
        <taxon>Acidobacteriaceae</taxon>
        <taxon>Bryocella</taxon>
    </lineage>
</organism>
<protein>
    <recommendedName>
        <fullName evidence="4">Membrane protein YfhO</fullName>
    </recommendedName>
</protein>
<reference evidence="2 3" key="1">
    <citation type="submission" date="2016-10" db="EMBL/GenBank/DDBJ databases">
        <authorList>
            <person name="de Groot N.N."/>
        </authorList>
    </citation>
    <scope>NUCLEOTIDE SEQUENCE [LARGE SCALE GENOMIC DNA]</scope>
    <source>
        <strain evidence="2 3">DSM 22489</strain>
    </source>
</reference>
<dbReference type="AlphaFoldDB" id="A0A1H5WQL2"/>
<name>A0A1H5WQL2_9BACT</name>
<evidence type="ECO:0000313" key="2">
    <source>
        <dbReference type="EMBL" id="SEG01829.1"/>
    </source>
</evidence>
<keyword evidence="1" id="KW-0812">Transmembrane</keyword>
<keyword evidence="3" id="KW-1185">Reference proteome</keyword>
<gene>
    <name evidence="2" type="ORF">SAMN05421819_1702</name>
</gene>
<feature type="transmembrane region" description="Helical" evidence="1">
    <location>
        <begin position="150"/>
        <end position="170"/>
    </location>
</feature>
<feature type="transmembrane region" description="Helical" evidence="1">
    <location>
        <begin position="76"/>
        <end position="94"/>
    </location>
</feature>
<keyword evidence="1" id="KW-0472">Membrane</keyword>
<feature type="transmembrane region" description="Helical" evidence="1">
    <location>
        <begin position="182"/>
        <end position="207"/>
    </location>
</feature>
<sequence>MSSSESPTRAQRFAWLLVPLFAFLAVHPLVVHGCSCGHDFEFHLESWLDAAQQMRHGTLYPQWAFTAAWNAGEPRFVFYPPLSWMLGALLTMALPLNAVPIVFTWLALTGAGLSMYFLARPFASTPAALLASAIYLANPYILFTGFERTAYAELLAAAWMPLIVMAALNARARPASIAIPLALLWLTNAPAAVIGSYGFALIVALSLATQWHQTRTQPDHAKDLAKRALLATAGPITGILLVGFYLVPAAYEQRWVQIAMATLPNMRVEDSFLFGHTSDAGHNMVLHTASMIAVVLMTGTAVLLAVAWMRRDRIASEHRRPLLSVLAVTTAILLFLLTPVSLFVWHLLPKLAFLQFPWRLLSLEGVMLGLAVALALPRNKLSLRTSALLSILFTLGMSATANHLYRQACDTDDLPSARAALLASHHGMQPTDEYTPRTADNDSLRTTNPAYWLAGDLHDPNVPAPGTQPNPVQVDPNFDPNDLDDAQTVSANAPLHLNLHLAMPRVLILNLRDYPAWEVTRTGPDSLSLETPKPYQRDDGLLAIALPAGDSTIDVRWHRTPDHNLGLALSLAGLAILGLASGLPWWRSRRMRD</sequence>